<evidence type="ECO:0000313" key="2">
    <source>
        <dbReference type="Proteomes" id="UP000600139"/>
    </source>
</evidence>
<proteinExistence type="predicted"/>
<evidence type="ECO:0000313" key="1">
    <source>
        <dbReference type="EMBL" id="MBK1816426.1"/>
    </source>
</evidence>
<organism evidence="1 2">
    <name type="scientific">Luteolibacter yonseiensis</name>
    <dbReference type="NCBI Taxonomy" id="1144680"/>
    <lineage>
        <taxon>Bacteria</taxon>
        <taxon>Pseudomonadati</taxon>
        <taxon>Verrucomicrobiota</taxon>
        <taxon>Verrucomicrobiia</taxon>
        <taxon>Verrucomicrobiales</taxon>
        <taxon>Verrucomicrobiaceae</taxon>
        <taxon>Luteolibacter</taxon>
    </lineage>
</organism>
<accession>A0A934VBY8</accession>
<dbReference type="EMBL" id="JAENIK010000011">
    <property type="protein sequence ID" value="MBK1816426.1"/>
    <property type="molecule type" value="Genomic_DNA"/>
</dbReference>
<comment type="caution">
    <text evidence="1">The sequence shown here is derived from an EMBL/GenBank/DDBJ whole genome shotgun (WGS) entry which is preliminary data.</text>
</comment>
<protein>
    <submittedName>
        <fullName evidence="1">Uncharacterized protein</fullName>
    </submittedName>
</protein>
<reference evidence="1" key="1">
    <citation type="submission" date="2021-01" db="EMBL/GenBank/DDBJ databases">
        <title>Modified the classification status of verrucomicrobia.</title>
        <authorList>
            <person name="Feng X."/>
        </authorList>
    </citation>
    <scope>NUCLEOTIDE SEQUENCE</scope>
    <source>
        <strain evidence="1">JCM 18052</strain>
    </source>
</reference>
<name>A0A934VBY8_9BACT</name>
<keyword evidence="2" id="KW-1185">Reference proteome</keyword>
<dbReference type="RefSeq" id="WP_200351361.1">
    <property type="nucleotide sequence ID" value="NZ_BAABHZ010000006.1"/>
</dbReference>
<dbReference type="AlphaFoldDB" id="A0A934VBY8"/>
<gene>
    <name evidence="1" type="ORF">JIN84_12435</name>
</gene>
<dbReference type="Proteomes" id="UP000600139">
    <property type="component" value="Unassembled WGS sequence"/>
</dbReference>
<sequence>MKHADLNNSNEFSAWLLRVAAFQVDDPQAQFPFTARLAKENGWTLAYAGRVVMEYKRFIALAVAAGHPVTPSEAVDQAWHLHLVYTKSYWNDFCRGVLGRDIHHSPTIGGTEESAKFDDWYRRTLESYRRIFGDEPDPGVWPSPEDRARHAGGGRWIDPQEYWLLRRPTWLRKITRTLFSK</sequence>